<dbReference type="GO" id="GO:0004521">
    <property type="term" value="F:RNA endonuclease activity"/>
    <property type="evidence" value="ECO:0007669"/>
    <property type="project" value="TreeGrafter"/>
</dbReference>
<evidence type="ECO:0000313" key="3">
    <source>
        <dbReference type="Proteomes" id="UP000625316"/>
    </source>
</evidence>
<dbReference type="InterPro" id="IPR011108">
    <property type="entry name" value="RMMBL"/>
</dbReference>
<dbReference type="InterPro" id="IPR001279">
    <property type="entry name" value="Metallo-B-lactamas"/>
</dbReference>
<reference evidence="2" key="1">
    <citation type="submission" date="2020-10" db="EMBL/GenBank/DDBJ databases">
        <authorList>
            <person name="Castelo-Branco R."/>
            <person name="Eusebio N."/>
            <person name="Adriana R."/>
            <person name="Vieira A."/>
            <person name="Brugerolle De Fraissinette N."/>
            <person name="Rezende De Castro R."/>
            <person name="Schneider M.P."/>
            <person name="Vasconcelos V."/>
            <person name="Leao P.N."/>
        </authorList>
    </citation>
    <scope>NUCLEOTIDE SEQUENCE</scope>
    <source>
        <strain evidence="2">LEGE 11480</strain>
    </source>
</reference>
<dbReference type="PANTHER" id="PTHR11203:SF37">
    <property type="entry name" value="INTEGRATOR COMPLEX SUBUNIT 11"/>
    <property type="match status" value="1"/>
</dbReference>
<sequence>MTHLACYAYGVGHADEGVCLRLEIDNYRILLDCGLKNLASLIDNPITTAASASPLTGIAPSTVMSVAAPQIDCVICSHAHTDHAYGLLALHQTFPHIPIYASHITAHLLPLNWPEQTVQNTLCQALPWRSPIEIFDRLTIEFIPAGHLPGAAAILLSYREPHSERVMRVFYSGDFYLSNTRLATGLRLEEIRGLMPDVLILEGSYGTQRHPHRRQQENRLMERIAQALHDQQSILLPVPTIGLGQELLFLLRSHYLFSGRNLDIWVQGLIAMGCDAYLDLISQLPIAVQNFAQTQPLFWDEKVQPRVQRGQPPHQTEPCIVLTDAHTDLSHFCHHGQWLVLFPEATTSTVEWKSHAPTATDPSEAIVTAETYWLSEHSDGNTTLQLIHSLRPQHVLFVHGASDTLADFAHLDELSSRYKIHMPQPGTLVELPVAESAIVDTNLPETRYAGEVAETTTEILISLPIDFTLDPRWKSFADTGVVEAYWQDQQLIIRGMAPTELTSNNAGASQLSRNCLSCQFYRNQRCNNQDSPLFQLQVTPDGYCLEFAATDIAN</sequence>
<dbReference type="AlphaFoldDB" id="A0A928VHL8"/>
<comment type="caution">
    <text evidence="2">The sequence shown here is derived from an EMBL/GenBank/DDBJ whole genome shotgun (WGS) entry which is preliminary data.</text>
</comment>
<protein>
    <submittedName>
        <fullName evidence="2">MBL fold metallo-hydrolase</fullName>
    </submittedName>
</protein>
<keyword evidence="3" id="KW-1185">Reference proteome</keyword>
<dbReference type="SMART" id="SM00849">
    <property type="entry name" value="Lactamase_B"/>
    <property type="match status" value="1"/>
</dbReference>
<dbReference type="PANTHER" id="PTHR11203">
    <property type="entry name" value="CLEAVAGE AND POLYADENYLATION SPECIFICITY FACTOR FAMILY MEMBER"/>
    <property type="match status" value="1"/>
</dbReference>
<gene>
    <name evidence="2" type="ORF">IQ266_01855</name>
</gene>
<dbReference type="Gene3D" id="3.60.15.10">
    <property type="entry name" value="Ribonuclease Z/Hydroxyacylglutathione hydrolase-like"/>
    <property type="match status" value="1"/>
</dbReference>
<name>A0A928VHL8_9CYAN</name>
<dbReference type="SUPFAM" id="SSF56281">
    <property type="entry name" value="Metallo-hydrolase/oxidoreductase"/>
    <property type="match status" value="1"/>
</dbReference>
<evidence type="ECO:0000313" key="2">
    <source>
        <dbReference type="EMBL" id="MBE9028500.1"/>
    </source>
</evidence>
<feature type="domain" description="Metallo-beta-lactamase" evidence="1">
    <location>
        <begin position="16"/>
        <end position="229"/>
    </location>
</feature>
<dbReference type="InterPro" id="IPR036866">
    <property type="entry name" value="RibonucZ/Hydroxyglut_hydro"/>
</dbReference>
<evidence type="ECO:0000259" key="1">
    <source>
        <dbReference type="SMART" id="SM00849"/>
    </source>
</evidence>
<dbReference type="RefSeq" id="WP_264323323.1">
    <property type="nucleotide sequence ID" value="NZ_JADEXQ010000004.1"/>
</dbReference>
<accession>A0A928VHL8</accession>
<proteinExistence type="predicted"/>
<dbReference type="Proteomes" id="UP000625316">
    <property type="component" value="Unassembled WGS sequence"/>
</dbReference>
<dbReference type="EMBL" id="JADEXQ010000004">
    <property type="protein sequence ID" value="MBE9028500.1"/>
    <property type="molecule type" value="Genomic_DNA"/>
</dbReference>
<dbReference type="InterPro" id="IPR050698">
    <property type="entry name" value="MBL"/>
</dbReference>
<organism evidence="2 3">
    <name type="scientific">Romeriopsis navalis LEGE 11480</name>
    <dbReference type="NCBI Taxonomy" id="2777977"/>
    <lineage>
        <taxon>Bacteria</taxon>
        <taxon>Bacillati</taxon>
        <taxon>Cyanobacteriota</taxon>
        <taxon>Cyanophyceae</taxon>
        <taxon>Leptolyngbyales</taxon>
        <taxon>Leptolyngbyaceae</taxon>
        <taxon>Romeriopsis</taxon>
        <taxon>Romeriopsis navalis</taxon>
    </lineage>
</organism>
<dbReference type="Pfam" id="PF12706">
    <property type="entry name" value="Lactamase_B_2"/>
    <property type="match status" value="1"/>
</dbReference>
<dbReference type="Pfam" id="PF07521">
    <property type="entry name" value="RMMBL"/>
    <property type="match status" value="1"/>
</dbReference>